<proteinExistence type="predicted"/>
<gene>
    <name evidence="1" type="ordered locus">DR_0232</name>
</gene>
<evidence type="ECO:0000313" key="1">
    <source>
        <dbReference type="EMBL" id="AAF09830.1"/>
    </source>
</evidence>
<dbReference type="STRING" id="243230.DR_0232"/>
<evidence type="ECO:0000313" key="2">
    <source>
        <dbReference type="Proteomes" id="UP000002524"/>
    </source>
</evidence>
<dbReference type="EMBL" id="AE000513">
    <property type="protein sequence ID" value="AAF09830.1"/>
    <property type="molecule type" value="Genomic_DNA"/>
</dbReference>
<name>Q9RXS4_DEIRA</name>
<protein>
    <submittedName>
        <fullName evidence="1">Uncharacterized protein</fullName>
    </submittedName>
</protein>
<dbReference type="KEGG" id="dra:DR_0232"/>
<dbReference type="GeneID" id="69516463"/>
<sequence>MSENRQKMNKTYQRILSGLLLNAERDVRLARAGTDEAARAKANVRLETLRAALEIYAASHKLAYGERPWPREERT</sequence>
<dbReference type="HOGENOM" id="CLU_2665054_0_0_0"/>
<accession>Q9RXS4</accession>
<dbReference type="EnsemblBacteria" id="AAF09830">
    <property type="protein sequence ID" value="AAF09830"/>
    <property type="gene ID" value="DR_0232"/>
</dbReference>
<dbReference type="PaxDb" id="243230-DR_0232"/>
<dbReference type="PATRIC" id="fig|243230.17.peg.395"/>
<dbReference type="AlphaFoldDB" id="Q9RXS4"/>
<dbReference type="Proteomes" id="UP000002524">
    <property type="component" value="Chromosome 1"/>
</dbReference>
<dbReference type="OrthoDB" id="73573at2"/>
<organism evidence="1 2">
    <name type="scientific">Deinococcus radiodurans (strain ATCC 13939 / DSM 20539 / JCM 16871 / CCUG 27074 / LMG 4051 / NBRC 15346 / NCIMB 9279 / VKM B-1422 / R1)</name>
    <dbReference type="NCBI Taxonomy" id="243230"/>
    <lineage>
        <taxon>Bacteria</taxon>
        <taxon>Thermotogati</taxon>
        <taxon>Deinococcota</taxon>
        <taxon>Deinococci</taxon>
        <taxon>Deinococcales</taxon>
        <taxon>Deinococcaceae</taxon>
        <taxon>Deinococcus</taxon>
    </lineage>
</organism>
<dbReference type="PIR" id="H75542">
    <property type="entry name" value="H75542"/>
</dbReference>
<keyword evidence="2" id="KW-1185">Reference proteome</keyword>
<dbReference type="RefSeq" id="WP_010886878.1">
    <property type="nucleotide sequence ID" value="NC_001263.1"/>
</dbReference>
<dbReference type="InParanoid" id="Q9RXS4"/>
<reference evidence="1 2" key="1">
    <citation type="journal article" date="1999" name="Science">
        <title>Genome sequence of the radioresistant bacterium Deinococcus radiodurans R1.</title>
        <authorList>
            <person name="White O."/>
            <person name="Eisen J.A."/>
            <person name="Heidelberg J.F."/>
            <person name="Hickey E.K."/>
            <person name="Peterson J.D."/>
            <person name="Dodson R.J."/>
            <person name="Haft D.H."/>
            <person name="Gwinn M.L."/>
            <person name="Nelson W.C."/>
            <person name="Richardson D.L."/>
            <person name="Moffat K.S."/>
            <person name="Qin H."/>
            <person name="Jiang L."/>
            <person name="Pamphile W."/>
            <person name="Crosby M."/>
            <person name="Shen M."/>
            <person name="Vamathevan J.J."/>
            <person name="Lam P."/>
            <person name="McDonald L."/>
            <person name="Utterback T."/>
            <person name="Zalewski C."/>
            <person name="Makarova K.S."/>
            <person name="Aravind L."/>
            <person name="Daly M.J."/>
            <person name="Minton K.W."/>
            <person name="Fleischmann R.D."/>
            <person name="Ketchum K.A."/>
            <person name="Nelson K.E."/>
            <person name="Salzberg S."/>
            <person name="Smith H.O."/>
            <person name="Venter J.C."/>
            <person name="Fraser C.M."/>
        </authorList>
    </citation>
    <scope>NUCLEOTIDE SEQUENCE [LARGE SCALE GENOMIC DNA]</scope>
    <source>
        <strain evidence="2">ATCC 13939 / DSM 20539 / JCM 16871 / LMG 4051 / NBRC 15346 / NCIMB 9279 / R1 / VKM B-1422</strain>
    </source>
</reference>